<evidence type="ECO:0000259" key="8">
    <source>
        <dbReference type="Pfam" id="PF16822"/>
    </source>
</evidence>
<dbReference type="Pfam" id="PF16822">
    <property type="entry name" value="ALGX"/>
    <property type="match status" value="1"/>
</dbReference>
<evidence type="ECO:0000256" key="4">
    <source>
        <dbReference type="ARBA" id="ARBA00022729"/>
    </source>
</evidence>
<dbReference type="EMBL" id="DVGA01000042">
    <property type="protein sequence ID" value="HIQ78451.1"/>
    <property type="molecule type" value="Genomic_DNA"/>
</dbReference>
<feature type="chain" id="PRO_5038971736" description="AlgX/AlgJ SGNH hydrolase-like domain-containing protein" evidence="7">
    <location>
        <begin position="24"/>
        <end position="445"/>
    </location>
</feature>
<name>A0A9D0ZFF1_9FIRM</name>
<dbReference type="GO" id="GO:0042597">
    <property type="term" value="C:periplasmic space"/>
    <property type="evidence" value="ECO:0007669"/>
    <property type="project" value="UniProtKB-SubCell"/>
</dbReference>
<accession>A0A9D0ZFF1</accession>
<evidence type="ECO:0000256" key="2">
    <source>
        <dbReference type="ARBA" id="ARBA00005182"/>
    </source>
</evidence>
<keyword evidence="4 7" id="KW-0732">Signal</keyword>
<sequence>MKKPLTAGLFLLCALALCLVPSAGLLINGPAAPRANEAAASLPTLTDRDGALNADYLSELADYAGEGFYLRGELITLYARALALFGRSAEDDVVLGKDGWLYYADELPDYSGTEPMTGRELFSAARNLSLMREYCESLGADFLFFIAPNKSSLYPAHMPSSYPVSEAESNASRLHAALEGEGVDFIDLFALFGANEEELYFAHDSHWNSRGAAAAADALCAALGRESAYFSGPFGAAESHSGDLFEMLYPAAEDAETDTPPVGLEFIQGDNTRPDSITIDTESAGEGSLLMFRDSFGELLYPYLAAEFGSARFSRQAAYDLTTAASLGSDTVVIELVERNLRYLIDYAATFPAPERELDPSSAVDTGESVPLEAEEASGGLLRVTGALPGACDDDSPVYIARGGAVYEASLLADGGFTACLGGGDGEITVLYYEGGELRGCSAAI</sequence>
<feature type="domain" description="AlgX/AlgJ SGNH hydrolase-like" evidence="8">
    <location>
        <begin position="93"/>
        <end position="260"/>
    </location>
</feature>
<proteinExistence type="predicted"/>
<keyword evidence="3" id="KW-0808">Transferase</keyword>
<reference evidence="9" key="1">
    <citation type="submission" date="2020-10" db="EMBL/GenBank/DDBJ databases">
        <authorList>
            <person name="Gilroy R."/>
        </authorList>
    </citation>
    <scope>NUCLEOTIDE SEQUENCE</scope>
    <source>
        <strain evidence="9">ChiBcolR7-354</strain>
    </source>
</reference>
<feature type="signal peptide" evidence="7">
    <location>
        <begin position="1"/>
        <end position="23"/>
    </location>
</feature>
<keyword evidence="6" id="KW-0016">Alginate biosynthesis</keyword>
<evidence type="ECO:0000313" key="10">
    <source>
        <dbReference type="Proteomes" id="UP000824262"/>
    </source>
</evidence>
<reference evidence="9" key="2">
    <citation type="journal article" date="2021" name="PeerJ">
        <title>Extensive microbial diversity within the chicken gut microbiome revealed by metagenomics and culture.</title>
        <authorList>
            <person name="Gilroy R."/>
            <person name="Ravi A."/>
            <person name="Getino M."/>
            <person name="Pursley I."/>
            <person name="Horton D.L."/>
            <person name="Alikhan N.F."/>
            <person name="Baker D."/>
            <person name="Gharbi K."/>
            <person name="Hall N."/>
            <person name="Watson M."/>
            <person name="Adriaenssens E.M."/>
            <person name="Foster-Nyarko E."/>
            <person name="Jarju S."/>
            <person name="Secka A."/>
            <person name="Antonio M."/>
            <person name="Oren A."/>
            <person name="Chaudhuri R.R."/>
            <person name="La Ragione R."/>
            <person name="Hildebrand F."/>
            <person name="Pallen M.J."/>
        </authorList>
    </citation>
    <scope>NUCLEOTIDE SEQUENCE</scope>
    <source>
        <strain evidence="9">ChiBcolR7-354</strain>
    </source>
</reference>
<dbReference type="Proteomes" id="UP000824262">
    <property type="component" value="Unassembled WGS sequence"/>
</dbReference>
<dbReference type="SUPFAM" id="SSF52266">
    <property type="entry name" value="SGNH hydrolase"/>
    <property type="match status" value="1"/>
</dbReference>
<evidence type="ECO:0000256" key="1">
    <source>
        <dbReference type="ARBA" id="ARBA00004418"/>
    </source>
</evidence>
<evidence type="ECO:0000256" key="7">
    <source>
        <dbReference type="SAM" id="SignalP"/>
    </source>
</evidence>
<evidence type="ECO:0000256" key="3">
    <source>
        <dbReference type="ARBA" id="ARBA00022679"/>
    </source>
</evidence>
<dbReference type="GO" id="GO:0016740">
    <property type="term" value="F:transferase activity"/>
    <property type="evidence" value="ECO:0007669"/>
    <property type="project" value="UniProtKB-KW"/>
</dbReference>
<comment type="caution">
    <text evidence="9">The sequence shown here is derived from an EMBL/GenBank/DDBJ whole genome shotgun (WGS) entry which is preliminary data.</text>
</comment>
<evidence type="ECO:0000313" key="9">
    <source>
        <dbReference type="EMBL" id="HIQ78451.1"/>
    </source>
</evidence>
<comment type="pathway">
    <text evidence="2">Glycan biosynthesis; alginate biosynthesis.</text>
</comment>
<evidence type="ECO:0000256" key="5">
    <source>
        <dbReference type="ARBA" id="ARBA00022764"/>
    </source>
</evidence>
<organism evidence="9 10">
    <name type="scientific">Candidatus Scatomorpha intestinavium</name>
    <dbReference type="NCBI Taxonomy" id="2840922"/>
    <lineage>
        <taxon>Bacteria</taxon>
        <taxon>Bacillati</taxon>
        <taxon>Bacillota</taxon>
        <taxon>Clostridia</taxon>
        <taxon>Eubacteriales</taxon>
        <taxon>Candidatus Scatomorpha</taxon>
    </lineage>
</organism>
<dbReference type="AlphaFoldDB" id="A0A9D0ZFF1"/>
<dbReference type="GO" id="GO:0042121">
    <property type="term" value="P:alginic acid biosynthetic process"/>
    <property type="evidence" value="ECO:0007669"/>
    <property type="project" value="UniProtKB-KW"/>
</dbReference>
<dbReference type="InterPro" id="IPR031811">
    <property type="entry name" value="ALGX/ALGJ_SGNH-like"/>
</dbReference>
<keyword evidence="5" id="KW-0574">Periplasm</keyword>
<comment type="subcellular location">
    <subcellularLocation>
        <location evidence="1">Periplasm</location>
    </subcellularLocation>
</comment>
<gene>
    <name evidence="9" type="ORF">IAB77_04235</name>
</gene>
<evidence type="ECO:0000256" key="6">
    <source>
        <dbReference type="ARBA" id="ARBA00022841"/>
    </source>
</evidence>
<protein>
    <recommendedName>
        <fullName evidence="8">AlgX/AlgJ SGNH hydrolase-like domain-containing protein</fullName>
    </recommendedName>
</protein>